<protein>
    <submittedName>
        <fullName evidence="3">Methyltransferase domain-containing protein</fullName>
    </submittedName>
</protein>
<evidence type="ECO:0000256" key="1">
    <source>
        <dbReference type="SAM" id="MobiDB-lite"/>
    </source>
</evidence>
<name>A0A372ZSZ3_9ACTN</name>
<keyword evidence="4" id="KW-1185">Reference proteome</keyword>
<organism evidence="3 4">
    <name type="scientific">Kitasatospora xanthocidica</name>
    <dbReference type="NCBI Taxonomy" id="83382"/>
    <lineage>
        <taxon>Bacteria</taxon>
        <taxon>Bacillati</taxon>
        <taxon>Actinomycetota</taxon>
        <taxon>Actinomycetes</taxon>
        <taxon>Kitasatosporales</taxon>
        <taxon>Streptomycetaceae</taxon>
        <taxon>Kitasatospora</taxon>
    </lineage>
</organism>
<evidence type="ECO:0000313" key="4">
    <source>
        <dbReference type="Proteomes" id="UP000263377"/>
    </source>
</evidence>
<dbReference type="RefSeq" id="WP_117487298.1">
    <property type="nucleotide sequence ID" value="NZ_QVIG01000001.1"/>
</dbReference>
<dbReference type="PANTHER" id="PTHR42912">
    <property type="entry name" value="METHYLTRANSFERASE"/>
    <property type="match status" value="1"/>
</dbReference>
<dbReference type="GO" id="GO:0032259">
    <property type="term" value="P:methylation"/>
    <property type="evidence" value="ECO:0007669"/>
    <property type="project" value="UniProtKB-KW"/>
</dbReference>
<dbReference type="GO" id="GO:0008168">
    <property type="term" value="F:methyltransferase activity"/>
    <property type="evidence" value="ECO:0007669"/>
    <property type="project" value="UniProtKB-KW"/>
</dbReference>
<sequence>MTEPAHLAAIRASYDAVAADYLRLVVPPEGMDPVSRAMLAAFAELVRESGGGEVADLGCGPGRVTAYLSGLGLRAFGVDVSGEMVALARRAYPRLRFLHGSMGALDLPDGALGGILAWYSVHHTPTSQLPGLFAEFARVLAPGGHLLLGGHVGEAQLLRPTQAYGHPVSYASHLVPAGHLAELLEQAGFTVTTRLEQPHPQRENRSHACLLAQAPGRR</sequence>
<dbReference type="Gene3D" id="3.40.50.150">
    <property type="entry name" value="Vaccinia Virus protein VP39"/>
    <property type="match status" value="1"/>
</dbReference>
<dbReference type="InterPro" id="IPR050508">
    <property type="entry name" value="Methyltransf_Superfamily"/>
</dbReference>
<dbReference type="Proteomes" id="UP000263377">
    <property type="component" value="Unassembled WGS sequence"/>
</dbReference>
<feature type="domain" description="Methyltransferase" evidence="2">
    <location>
        <begin position="54"/>
        <end position="144"/>
    </location>
</feature>
<evidence type="ECO:0000259" key="2">
    <source>
        <dbReference type="Pfam" id="PF13649"/>
    </source>
</evidence>
<dbReference type="EMBL" id="QVIG01000001">
    <property type="protein sequence ID" value="RGD58901.1"/>
    <property type="molecule type" value="Genomic_DNA"/>
</dbReference>
<comment type="caution">
    <text evidence="3">The sequence shown here is derived from an EMBL/GenBank/DDBJ whole genome shotgun (WGS) entry which is preliminary data.</text>
</comment>
<dbReference type="CDD" id="cd02440">
    <property type="entry name" value="AdoMet_MTases"/>
    <property type="match status" value="1"/>
</dbReference>
<feature type="compositionally biased region" description="Basic and acidic residues" evidence="1">
    <location>
        <begin position="196"/>
        <end position="206"/>
    </location>
</feature>
<keyword evidence="3" id="KW-0489">Methyltransferase</keyword>
<reference evidence="3 4" key="1">
    <citation type="submission" date="2018-08" db="EMBL/GenBank/DDBJ databases">
        <title>Diversity &amp; Physiological Properties of Lignin-Decomposing Actinobacteria from Soil.</title>
        <authorList>
            <person name="Roh S.G."/>
            <person name="Kim S.B."/>
        </authorList>
    </citation>
    <scope>NUCLEOTIDE SEQUENCE [LARGE SCALE GENOMIC DNA]</scope>
    <source>
        <strain evidence="3 4">MMS17-GH009</strain>
    </source>
</reference>
<evidence type="ECO:0000313" key="3">
    <source>
        <dbReference type="EMBL" id="RGD58901.1"/>
    </source>
</evidence>
<dbReference type="InterPro" id="IPR041698">
    <property type="entry name" value="Methyltransf_25"/>
</dbReference>
<dbReference type="SUPFAM" id="SSF53335">
    <property type="entry name" value="S-adenosyl-L-methionine-dependent methyltransferases"/>
    <property type="match status" value="1"/>
</dbReference>
<keyword evidence="3" id="KW-0808">Transferase</keyword>
<dbReference type="InterPro" id="IPR029063">
    <property type="entry name" value="SAM-dependent_MTases_sf"/>
</dbReference>
<proteinExistence type="predicted"/>
<feature type="region of interest" description="Disordered" evidence="1">
    <location>
        <begin position="196"/>
        <end position="218"/>
    </location>
</feature>
<dbReference type="AlphaFoldDB" id="A0A372ZSZ3"/>
<dbReference type="Pfam" id="PF13649">
    <property type="entry name" value="Methyltransf_25"/>
    <property type="match status" value="1"/>
</dbReference>
<gene>
    <name evidence="3" type="ORF">DR950_14930</name>
</gene>
<accession>A0A372ZSZ3</accession>